<organism evidence="1 2">
    <name type="scientific">Sphingomonas caseinilyticus</name>
    <dbReference type="NCBI Taxonomy" id="2908205"/>
    <lineage>
        <taxon>Bacteria</taxon>
        <taxon>Pseudomonadati</taxon>
        <taxon>Pseudomonadota</taxon>
        <taxon>Alphaproteobacteria</taxon>
        <taxon>Sphingomonadales</taxon>
        <taxon>Sphingomonadaceae</taxon>
        <taxon>Sphingomonas</taxon>
    </lineage>
</organism>
<name>A0ABT0RRI4_9SPHN</name>
<evidence type="ECO:0008006" key="3">
    <source>
        <dbReference type="Google" id="ProtNLM"/>
    </source>
</evidence>
<gene>
    <name evidence="1" type="ORF">LZ496_02335</name>
</gene>
<dbReference type="SUPFAM" id="SSF52540">
    <property type="entry name" value="P-loop containing nucleoside triphosphate hydrolases"/>
    <property type="match status" value="1"/>
</dbReference>
<protein>
    <recommendedName>
        <fullName evidence="3">Sulfotransferase family protein</fullName>
    </recommendedName>
</protein>
<proteinExistence type="predicted"/>
<sequence>MSFVKINVKPDTLDDENRGFAQRPLEQPLFLNSVPKSGSHLLRNIVRMFVPVEDQYQAEFIQHHFLQRHIAAFEPSRNRLSWGHLFFMEPSRAALAGVRHILLVRDPYDWVLARARFVLSNEFNAPGLEHLKEPGASVEAILNLMIEGTRPMLAPLDITYHFNAIAWLGNGAHLMRYEELIGALRDLQGERADAYFGALFQACGIVRPDDWLDRVRIGSDPRQSGTARENLTGVAAKIPSELPERQKRMVDSAAPGLRSALGYA</sequence>
<evidence type="ECO:0000313" key="2">
    <source>
        <dbReference type="Proteomes" id="UP001203410"/>
    </source>
</evidence>
<accession>A0ABT0RRI4</accession>
<evidence type="ECO:0000313" key="1">
    <source>
        <dbReference type="EMBL" id="MCL6697623.1"/>
    </source>
</evidence>
<dbReference type="InterPro" id="IPR027417">
    <property type="entry name" value="P-loop_NTPase"/>
</dbReference>
<reference evidence="1 2" key="1">
    <citation type="submission" date="2022-05" db="EMBL/GenBank/DDBJ databases">
        <authorList>
            <person name="Jo J.-H."/>
            <person name="Im W.-T."/>
        </authorList>
    </citation>
    <scope>NUCLEOTIDE SEQUENCE [LARGE SCALE GENOMIC DNA]</scope>
    <source>
        <strain evidence="1 2">NSE70-1</strain>
    </source>
</reference>
<dbReference type="RefSeq" id="WP_249902985.1">
    <property type="nucleotide sequence ID" value="NZ_JAMGBA010000001.1"/>
</dbReference>
<dbReference type="Proteomes" id="UP001203410">
    <property type="component" value="Unassembled WGS sequence"/>
</dbReference>
<dbReference type="EMBL" id="JAMGBA010000001">
    <property type="protein sequence ID" value="MCL6697623.1"/>
    <property type="molecule type" value="Genomic_DNA"/>
</dbReference>
<comment type="caution">
    <text evidence="1">The sequence shown here is derived from an EMBL/GenBank/DDBJ whole genome shotgun (WGS) entry which is preliminary data.</text>
</comment>
<keyword evidence="2" id="KW-1185">Reference proteome</keyword>
<dbReference type="Gene3D" id="3.40.50.300">
    <property type="entry name" value="P-loop containing nucleotide triphosphate hydrolases"/>
    <property type="match status" value="1"/>
</dbReference>